<keyword evidence="2" id="KW-0378">Hydrolase</keyword>
<dbReference type="OrthoDB" id="9781019at2"/>
<dbReference type="PANTHER" id="PTHR11066:SF34">
    <property type="entry name" value="ACYL-COENZYME A THIOESTERASE 8"/>
    <property type="match status" value="1"/>
</dbReference>
<dbReference type="RefSeq" id="WP_159547298.1">
    <property type="nucleotide sequence ID" value="NZ_CP047156.1"/>
</dbReference>
<dbReference type="SUPFAM" id="SSF54637">
    <property type="entry name" value="Thioesterase/thiol ester dehydrase-isomerase"/>
    <property type="match status" value="2"/>
</dbReference>
<evidence type="ECO:0000313" key="6">
    <source>
        <dbReference type="Proteomes" id="UP000463857"/>
    </source>
</evidence>
<evidence type="ECO:0000256" key="2">
    <source>
        <dbReference type="ARBA" id="ARBA00022801"/>
    </source>
</evidence>
<comment type="similarity">
    <text evidence="1">Belongs to the C/M/P thioester hydrolase family.</text>
</comment>
<dbReference type="InterPro" id="IPR049449">
    <property type="entry name" value="TesB_ACOT8-like_N"/>
</dbReference>
<organism evidence="5 6">
    <name type="scientific">Epidermidibacterium keratini</name>
    <dbReference type="NCBI Taxonomy" id="1891644"/>
    <lineage>
        <taxon>Bacteria</taxon>
        <taxon>Bacillati</taxon>
        <taxon>Actinomycetota</taxon>
        <taxon>Actinomycetes</taxon>
        <taxon>Sporichthyales</taxon>
        <taxon>Sporichthyaceae</taxon>
        <taxon>Epidermidibacterium</taxon>
    </lineage>
</organism>
<dbReference type="KEGG" id="eke:EK0264_19145"/>
<evidence type="ECO:0000259" key="4">
    <source>
        <dbReference type="Pfam" id="PF20789"/>
    </source>
</evidence>
<dbReference type="CDD" id="cd03444">
    <property type="entry name" value="Thioesterase_II_repeat1"/>
    <property type="match status" value="1"/>
</dbReference>
<dbReference type="EMBL" id="CP047156">
    <property type="protein sequence ID" value="QHC02174.1"/>
    <property type="molecule type" value="Genomic_DNA"/>
</dbReference>
<gene>
    <name evidence="5" type="ORF">EK0264_19145</name>
</gene>
<dbReference type="InParanoid" id="A0A7L4YTC2"/>
<accession>A0A7L4YTC2</accession>
<dbReference type="Pfam" id="PF13622">
    <property type="entry name" value="4HBT_3"/>
    <property type="match status" value="1"/>
</dbReference>
<feature type="domain" description="Acyl-CoA thioesterase-like C-terminal" evidence="4">
    <location>
        <begin position="134"/>
        <end position="253"/>
    </location>
</feature>
<dbReference type="GO" id="GO:0009062">
    <property type="term" value="P:fatty acid catabolic process"/>
    <property type="evidence" value="ECO:0007669"/>
    <property type="project" value="TreeGrafter"/>
</dbReference>
<protein>
    <submittedName>
        <fullName evidence="5">Acyl-CoA thioesterase II</fullName>
    </submittedName>
</protein>
<dbReference type="GO" id="GO:0006637">
    <property type="term" value="P:acyl-CoA metabolic process"/>
    <property type="evidence" value="ECO:0007669"/>
    <property type="project" value="InterPro"/>
</dbReference>
<dbReference type="InterPro" id="IPR049450">
    <property type="entry name" value="ACOT8-like_C"/>
</dbReference>
<dbReference type="GO" id="GO:0047617">
    <property type="term" value="F:fatty acyl-CoA hydrolase activity"/>
    <property type="evidence" value="ECO:0007669"/>
    <property type="project" value="InterPro"/>
</dbReference>
<dbReference type="PANTHER" id="PTHR11066">
    <property type="entry name" value="ACYL-COA THIOESTERASE"/>
    <property type="match status" value="1"/>
</dbReference>
<dbReference type="InterPro" id="IPR029069">
    <property type="entry name" value="HotDog_dom_sf"/>
</dbReference>
<evidence type="ECO:0000256" key="1">
    <source>
        <dbReference type="ARBA" id="ARBA00006538"/>
    </source>
</evidence>
<dbReference type="InterPro" id="IPR042171">
    <property type="entry name" value="Acyl-CoA_hotdog"/>
</dbReference>
<dbReference type="CDD" id="cd03445">
    <property type="entry name" value="Thioesterase_II_repeat2"/>
    <property type="match status" value="1"/>
</dbReference>
<dbReference type="Proteomes" id="UP000463857">
    <property type="component" value="Chromosome"/>
</dbReference>
<dbReference type="InterPro" id="IPR003703">
    <property type="entry name" value="Acyl_CoA_thio"/>
</dbReference>
<name>A0A7L4YTC2_9ACTN</name>
<sequence length="262" mass="29120">MSLDHLADLFALETIDTGLYRSTYLFTEERPLYGGQVAAQALVAAARTAPEGRTPHSMHCYFLRGGDPAKQVVFHVANDFDGGSFSSRRVIAVQEGKVIFNCTVSFHAENEGPENQMVDPVEIGRPEDLDVFESGRLHSVEMREAPNEGPMRTWPQNFWARTTAELGTDPVLNAAALVYLTDGGSGLVKVRTPEVGFLSTIDHTVWIHRIPDMSQWHLFNYLPRRTGGGRGLFTGSVFDGDGYLVASFSQECLFRYQRKKSS</sequence>
<keyword evidence="6" id="KW-1185">Reference proteome</keyword>
<feature type="domain" description="Acyl-CoA thioesterase-like N-terminal HotDog" evidence="3">
    <location>
        <begin position="32"/>
        <end position="107"/>
    </location>
</feature>
<dbReference type="AlphaFoldDB" id="A0A7L4YTC2"/>
<evidence type="ECO:0000313" key="5">
    <source>
        <dbReference type="EMBL" id="QHC02174.1"/>
    </source>
</evidence>
<evidence type="ECO:0000259" key="3">
    <source>
        <dbReference type="Pfam" id="PF13622"/>
    </source>
</evidence>
<reference evidence="5 6" key="1">
    <citation type="journal article" date="2018" name="Int. J. Syst. Evol. Microbiol.">
        <title>Epidermidibacterium keratini gen. nov., sp. nov., a member of the family Sporichthyaceae, isolated from keratin epidermis.</title>
        <authorList>
            <person name="Lee D.G."/>
            <person name="Trujillo M.E."/>
            <person name="Kang S."/>
            <person name="Nam J.J."/>
            <person name="Kim Y.J."/>
        </authorList>
    </citation>
    <scope>NUCLEOTIDE SEQUENCE [LARGE SCALE GENOMIC DNA]</scope>
    <source>
        <strain evidence="5 6">EPI-7</strain>
    </source>
</reference>
<dbReference type="Gene3D" id="2.40.160.210">
    <property type="entry name" value="Acyl-CoA thioesterase, double hotdog domain"/>
    <property type="match status" value="1"/>
</dbReference>
<dbReference type="Pfam" id="PF20789">
    <property type="entry name" value="4HBT_3C"/>
    <property type="match status" value="1"/>
</dbReference>
<proteinExistence type="inferred from homology"/>